<dbReference type="InterPro" id="IPR003660">
    <property type="entry name" value="HAMP_dom"/>
</dbReference>
<dbReference type="HOGENOM" id="CLU_020473_6_1_9"/>
<feature type="domain" description="HAMP" evidence="17">
    <location>
        <begin position="315"/>
        <end position="367"/>
    </location>
</feature>
<evidence type="ECO:0000256" key="14">
    <source>
        <dbReference type="SAM" id="Coils"/>
    </source>
</evidence>
<accession>L0ECZ8</accession>
<dbReference type="GO" id="GO:0005524">
    <property type="term" value="F:ATP binding"/>
    <property type="evidence" value="ECO:0007669"/>
    <property type="project" value="UniProtKB-KW"/>
</dbReference>
<keyword evidence="5" id="KW-0597">Phosphoprotein</keyword>
<dbReference type="RefSeq" id="WP_015254419.1">
    <property type="nucleotide sequence ID" value="NC_019897.1"/>
</dbReference>
<dbReference type="PANTHER" id="PTHR34220:SF7">
    <property type="entry name" value="SENSOR HISTIDINE KINASE YPDA"/>
    <property type="match status" value="1"/>
</dbReference>
<dbReference type="PROSITE" id="PS50885">
    <property type="entry name" value="HAMP"/>
    <property type="match status" value="1"/>
</dbReference>
<dbReference type="EC" id="2.7.13.3" evidence="3"/>
<evidence type="ECO:0000256" key="5">
    <source>
        <dbReference type="ARBA" id="ARBA00022553"/>
    </source>
</evidence>
<evidence type="ECO:0000313" key="19">
    <source>
        <dbReference type="Proteomes" id="UP000010795"/>
    </source>
</evidence>
<dbReference type="Gene3D" id="3.30.565.10">
    <property type="entry name" value="Histidine kinase-like ATPase, C-terminal domain"/>
    <property type="match status" value="1"/>
</dbReference>
<evidence type="ECO:0000256" key="12">
    <source>
        <dbReference type="ARBA" id="ARBA00023012"/>
    </source>
</evidence>
<keyword evidence="13 15" id="KW-0472">Membrane</keyword>
<keyword evidence="8" id="KW-0547">Nucleotide-binding</keyword>
<dbReference type="SMART" id="SM00304">
    <property type="entry name" value="HAMP"/>
    <property type="match status" value="1"/>
</dbReference>
<gene>
    <name evidence="18" type="ordered locus">Theco_1519</name>
</gene>
<evidence type="ECO:0000256" key="11">
    <source>
        <dbReference type="ARBA" id="ARBA00022989"/>
    </source>
</evidence>
<evidence type="ECO:0000259" key="16">
    <source>
        <dbReference type="PROSITE" id="PS50109"/>
    </source>
</evidence>
<dbReference type="PRINTS" id="PR00344">
    <property type="entry name" value="BCTRLSENSOR"/>
</dbReference>
<dbReference type="CDD" id="cd18773">
    <property type="entry name" value="PDC1_HK_sensor"/>
    <property type="match status" value="1"/>
</dbReference>
<dbReference type="CDD" id="cd06225">
    <property type="entry name" value="HAMP"/>
    <property type="match status" value="1"/>
</dbReference>
<dbReference type="InterPro" id="IPR033479">
    <property type="entry name" value="dCache_1"/>
</dbReference>
<keyword evidence="10" id="KW-0067">ATP-binding</keyword>
<dbReference type="Proteomes" id="UP000010795">
    <property type="component" value="Chromosome"/>
</dbReference>
<evidence type="ECO:0000256" key="15">
    <source>
        <dbReference type="SAM" id="Phobius"/>
    </source>
</evidence>
<dbReference type="eggNOG" id="COG2972">
    <property type="taxonomic scope" value="Bacteria"/>
</dbReference>
<keyword evidence="7 15" id="KW-0812">Transmembrane</keyword>
<evidence type="ECO:0000256" key="7">
    <source>
        <dbReference type="ARBA" id="ARBA00022692"/>
    </source>
</evidence>
<name>L0ECZ8_THECK</name>
<sequence>MIQRAWRSFDSIAVRLFVLFFVSMIVPVLIGGYLSYVKSARMIEDQVSRVAALTIQQASDKLNLMFKQLDDVSVLLASRKTIRDAVAGDPADDEYEVTRLNAEAKDLLISAIANSPEIVDIFILDVNRRNSVLSSNMAGFVDPWETDWYKAILAADGRAVWFGLSKISYLKGVETGIPVFGMGRTLKDRESGKVLGVIFMEVKGSMLTGAMADLQFGKTGHTFLVNYENAFMYHPDPSRYGHRSDLRLPERMEVQRESGGDMLVIPGMLDNGWRVVGVVPVRELVEGSLQIRNLTIWIALSSIAVAAVMGVYVAHRIGRPLVYLSKLMKRGEQGDLTVRSKYLGRTEIGQLGTSFNHMIARIDLLIRRIAEEEAEKKKAEIRALRHQINPHFLYNTLNSIRWLAKLQKTDDVDHAIAALVHLLEASLERSGPFIRMSEEFELLRKYVMIQQYRYSHRLSLDVRCPPRLEGMVMPRMLLQPLVENAIFHGIAPKDSGGSIRIRVREEGTDAVIEIEDDGIGIPPDKLPGLLDAGRNAKRRGMTGLGLSHVHQTLQLYYGPPYGVRVHSREGEGTLVELRLPIREEDAHVSGAVGR</sequence>
<dbReference type="SMART" id="SM00387">
    <property type="entry name" value="HATPase_c"/>
    <property type="match status" value="1"/>
</dbReference>
<dbReference type="EMBL" id="CP003255">
    <property type="protein sequence ID" value="AGA57667.1"/>
    <property type="molecule type" value="Genomic_DNA"/>
</dbReference>
<keyword evidence="6" id="KW-0808">Transferase</keyword>
<evidence type="ECO:0000256" key="3">
    <source>
        <dbReference type="ARBA" id="ARBA00012438"/>
    </source>
</evidence>
<feature type="coiled-coil region" evidence="14">
    <location>
        <begin position="362"/>
        <end position="389"/>
    </location>
</feature>
<evidence type="ECO:0000256" key="6">
    <source>
        <dbReference type="ARBA" id="ARBA00022679"/>
    </source>
</evidence>
<keyword evidence="19" id="KW-1185">Reference proteome</keyword>
<keyword evidence="14" id="KW-0175">Coiled coil</keyword>
<keyword evidence="4" id="KW-1003">Cell membrane</keyword>
<dbReference type="PROSITE" id="PS50109">
    <property type="entry name" value="HIS_KIN"/>
    <property type="match status" value="1"/>
</dbReference>
<evidence type="ECO:0000256" key="10">
    <source>
        <dbReference type="ARBA" id="ARBA00022840"/>
    </source>
</evidence>
<dbReference type="InterPro" id="IPR010559">
    <property type="entry name" value="Sig_transdc_His_kin_internal"/>
</dbReference>
<dbReference type="PANTHER" id="PTHR34220">
    <property type="entry name" value="SENSOR HISTIDINE KINASE YPDA"/>
    <property type="match status" value="1"/>
</dbReference>
<dbReference type="InterPro" id="IPR004358">
    <property type="entry name" value="Sig_transdc_His_kin-like_C"/>
</dbReference>
<dbReference type="InterPro" id="IPR050640">
    <property type="entry name" value="Bact_2-comp_sensor_kinase"/>
</dbReference>
<keyword evidence="12" id="KW-0902">Two-component regulatory system</keyword>
<dbReference type="GO" id="GO:0005886">
    <property type="term" value="C:plasma membrane"/>
    <property type="evidence" value="ECO:0007669"/>
    <property type="project" value="UniProtKB-SubCell"/>
</dbReference>
<evidence type="ECO:0000256" key="4">
    <source>
        <dbReference type="ARBA" id="ARBA00022475"/>
    </source>
</evidence>
<evidence type="ECO:0000256" key="13">
    <source>
        <dbReference type="ARBA" id="ARBA00023136"/>
    </source>
</evidence>
<reference evidence="19" key="1">
    <citation type="submission" date="2012-01" db="EMBL/GenBank/DDBJ databases">
        <title>Complete sequence of chromosome of Thermobacillus composti KWC4.</title>
        <authorList>
            <person name="Lucas S."/>
            <person name="Han J."/>
            <person name="Lapidus A."/>
            <person name="Cheng J.-F."/>
            <person name="Goodwin L."/>
            <person name="Pitluck S."/>
            <person name="Peters L."/>
            <person name="Ovchinnikova G."/>
            <person name="Teshima H."/>
            <person name="Detter J.C."/>
            <person name="Han C."/>
            <person name="Tapia R."/>
            <person name="Land M."/>
            <person name="Hauser L."/>
            <person name="Kyrpides N."/>
            <person name="Ivanova N."/>
            <person name="Pagani I."/>
            <person name="Anderson I."/>
            <person name="Woyke T."/>
        </authorList>
    </citation>
    <scope>NUCLEOTIDE SEQUENCE [LARGE SCALE GENOMIC DNA]</scope>
    <source>
        <strain evidence="19">DSM 18247 / JCM 13945 / KWC4</strain>
    </source>
</reference>
<comment type="subcellular location">
    <subcellularLocation>
        <location evidence="2">Cell membrane</location>
        <topology evidence="2">Multi-pass membrane protein</topology>
    </subcellularLocation>
</comment>
<dbReference type="STRING" id="717605.Theco_1519"/>
<feature type="transmembrane region" description="Helical" evidence="15">
    <location>
        <begin position="12"/>
        <end position="36"/>
    </location>
</feature>
<evidence type="ECO:0000256" key="8">
    <source>
        <dbReference type="ARBA" id="ARBA00022741"/>
    </source>
</evidence>
<dbReference type="InterPro" id="IPR003594">
    <property type="entry name" value="HATPase_dom"/>
</dbReference>
<protein>
    <recommendedName>
        <fullName evidence="3">histidine kinase</fullName>
        <ecNumber evidence="3">2.7.13.3</ecNumber>
    </recommendedName>
</protein>
<dbReference type="SUPFAM" id="SSF55874">
    <property type="entry name" value="ATPase domain of HSP90 chaperone/DNA topoisomerase II/histidine kinase"/>
    <property type="match status" value="1"/>
</dbReference>
<dbReference type="Pfam" id="PF02518">
    <property type="entry name" value="HATPase_c"/>
    <property type="match status" value="1"/>
</dbReference>
<evidence type="ECO:0000256" key="1">
    <source>
        <dbReference type="ARBA" id="ARBA00000085"/>
    </source>
</evidence>
<evidence type="ECO:0000256" key="2">
    <source>
        <dbReference type="ARBA" id="ARBA00004651"/>
    </source>
</evidence>
<comment type="catalytic activity">
    <reaction evidence="1">
        <text>ATP + protein L-histidine = ADP + protein N-phospho-L-histidine.</text>
        <dbReference type="EC" id="2.7.13.3"/>
    </reaction>
</comment>
<proteinExistence type="predicted"/>
<keyword evidence="11 15" id="KW-1133">Transmembrane helix</keyword>
<evidence type="ECO:0000313" key="18">
    <source>
        <dbReference type="EMBL" id="AGA57667.1"/>
    </source>
</evidence>
<dbReference type="AlphaFoldDB" id="L0ECZ8"/>
<dbReference type="KEGG" id="tco:Theco_1519"/>
<dbReference type="InterPro" id="IPR036890">
    <property type="entry name" value="HATPase_C_sf"/>
</dbReference>
<dbReference type="Pfam" id="PF02743">
    <property type="entry name" value="dCache_1"/>
    <property type="match status" value="1"/>
</dbReference>
<evidence type="ECO:0000256" key="9">
    <source>
        <dbReference type="ARBA" id="ARBA00022777"/>
    </source>
</evidence>
<dbReference type="InterPro" id="IPR005467">
    <property type="entry name" value="His_kinase_dom"/>
</dbReference>
<dbReference type="GO" id="GO:0000155">
    <property type="term" value="F:phosphorelay sensor kinase activity"/>
    <property type="evidence" value="ECO:0007669"/>
    <property type="project" value="InterPro"/>
</dbReference>
<dbReference type="Pfam" id="PF00672">
    <property type="entry name" value="HAMP"/>
    <property type="match status" value="1"/>
</dbReference>
<keyword evidence="9" id="KW-0418">Kinase</keyword>
<evidence type="ECO:0000259" key="17">
    <source>
        <dbReference type="PROSITE" id="PS50885"/>
    </source>
</evidence>
<dbReference type="SUPFAM" id="SSF158472">
    <property type="entry name" value="HAMP domain-like"/>
    <property type="match status" value="1"/>
</dbReference>
<dbReference type="Pfam" id="PF06580">
    <property type="entry name" value="His_kinase"/>
    <property type="match status" value="1"/>
</dbReference>
<dbReference type="Gene3D" id="6.10.340.10">
    <property type="match status" value="1"/>
</dbReference>
<dbReference type="Gene3D" id="3.30.450.20">
    <property type="entry name" value="PAS domain"/>
    <property type="match status" value="2"/>
</dbReference>
<feature type="domain" description="Histidine kinase" evidence="16">
    <location>
        <begin position="477"/>
        <end position="583"/>
    </location>
</feature>
<organism evidence="18 19">
    <name type="scientific">Thermobacillus composti (strain DSM 18247 / JCM 13945 / KWC4)</name>
    <dbReference type="NCBI Taxonomy" id="717605"/>
    <lineage>
        <taxon>Bacteria</taxon>
        <taxon>Bacillati</taxon>
        <taxon>Bacillota</taxon>
        <taxon>Bacilli</taxon>
        <taxon>Bacillales</taxon>
        <taxon>Paenibacillaceae</taxon>
        <taxon>Thermobacillus</taxon>
    </lineage>
</organism>